<dbReference type="GeneID" id="26908888"/>
<gene>
    <name evidence="3" type="ORF">ABB37_08604</name>
</gene>
<dbReference type="PROSITE" id="PS50142">
    <property type="entry name" value="RNASE_3_2"/>
    <property type="match status" value="1"/>
</dbReference>
<dbReference type="GO" id="GO:0006396">
    <property type="term" value="P:RNA processing"/>
    <property type="evidence" value="ECO:0007669"/>
    <property type="project" value="InterPro"/>
</dbReference>
<proteinExistence type="predicted"/>
<feature type="region of interest" description="Disordered" evidence="1">
    <location>
        <begin position="835"/>
        <end position="874"/>
    </location>
</feature>
<feature type="compositionally biased region" description="Low complexity" evidence="1">
    <location>
        <begin position="215"/>
        <end position="230"/>
    </location>
</feature>
<dbReference type="OrthoDB" id="245613at2759"/>
<dbReference type="PANTHER" id="PTHR39671:SF2">
    <property type="entry name" value="COMPLEX PROTEIN NUCLEASE, PUTATIVE KREPB1-RELATED"/>
    <property type="match status" value="1"/>
</dbReference>
<feature type="compositionally biased region" description="Basic and acidic residues" evidence="1">
    <location>
        <begin position="235"/>
        <end position="245"/>
    </location>
</feature>
<comment type="caution">
    <text evidence="3">The sequence shown here is derived from an EMBL/GenBank/DDBJ whole genome shotgun (WGS) entry which is preliminary data.</text>
</comment>
<dbReference type="EMBL" id="LGTL01000025">
    <property type="protein sequence ID" value="KPA75305.1"/>
    <property type="molecule type" value="Genomic_DNA"/>
</dbReference>
<dbReference type="InterPro" id="IPR000999">
    <property type="entry name" value="RNase_III_dom"/>
</dbReference>
<dbReference type="InterPro" id="IPR036389">
    <property type="entry name" value="RNase_III_sf"/>
</dbReference>
<dbReference type="Proteomes" id="UP000037923">
    <property type="component" value="Unassembled WGS sequence"/>
</dbReference>
<dbReference type="Gene3D" id="1.10.1520.10">
    <property type="entry name" value="Ribonuclease III domain"/>
    <property type="match status" value="1"/>
</dbReference>
<feature type="domain" description="RNase III" evidence="2">
    <location>
        <begin position="343"/>
        <end position="407"/>
    </location>
</feature>
<dbReference type="AlphaFoldDB" id="A0A0M9FSR8"/>
<dbReference type="CDD" id="cd23728">
    <property type="entry name" value="ZF_RNaseIII_KREN1"/>
    <property type="match status" value="1"/>
</dbReference>
<evidence type="ECO:0000313" key="3">
    <source>
        <dbReference type="EMBL" id="KPA75305.1"/>
    </source>
</evidence>
<feature type="region of interest" description="Disordered" evidence="1">
    <location>
        <begin position="196"/>
        <end position="245"/>
    </location>
</feature>
<name>A0A0M9FSR8_LEPPY</name>
<feature type="compositionally biased region" description="Basic and acidic residues" evidence="1">
    <location>
        <begin position="203"/>
        <end position="214"/>
    </location>
</feature>
<protein>
    <submittedName>
        <fullName evidence="3">Putative RNA editing complex protein MP90 putativenuclease</fullName>
    </submittedName>
</protein>
<sequence>MPTSPICRALTPSAVSRAASGLAAITADVAAGPLQGHPHNGAACALTTSSPVLEHERCSFSSTPCSASNLRERWRLPLPFCGGGLLHQTRLVRALKPVSSAHTDHRGYKGNYSPRFAAPLGQPLARPNVFEYASTSFSAPALVQVPRSPSDLLDDLPVYEPNDLNGPPRTRVNAYIPMRTLPFSDALAFYYRKQGTSSGGVRGVEDNEEDRRGPDSSSGSSRGGYSTYSTNAASDEARSDARYGRGRNENEENLYCRLCREEVRPEFTCRGHITASGLGSHVPHPVREVALDTMALLAIRGYPIDDILTVWAETLYHCPDLPRIHGLTNPRCSLEERAAHLGNLMYALKKIGVLDLALTRQGSAHRTVAVVPEMYRRRRVAFERLEYIGDSFWGVHISKRLVLLYPDQRWLYGERCYSFNAIRDACEMNVNLDFVFDILRIGNLVSNYADEGAGMGKGKADYVEAILGELHAYVVDYEPKMDDDVAFVEVNGAREAQLCALIQHCLTELYDLVVLQHARQLTQNALPLAKELAVKKIWLQTRPRLLQNKRSSRKNAVGRVGGLRSLRSSSNVDKELASVSGSVADAARFGASVKATESTGGLDVSYAASVATAPYEDLFDLSASKDQLADLNPEGSAASMVENVSVFNTVDASTKLVGDRSTGVHAAASAPLTATDADAETGDRATAVVTSTSSASVGAASSVIYTSSLSLASAIQRGTTRVLPGLPRLFQRPRALPMHVPHPLQNLPLSAIPKTTYCEHTHADIFAQIVESYHRLRLSSDDASQTRYVVSHFPPGWHLLIASLVPQLAHVMTRTDSAEPDGKLYDSFDNLFPSAGSSGTGDTETSKAATASADSDDGGGLRMQSNGTQSEEVTRRLFTSMDEGELYCRDMLYNLAPSPSTAAPQDTPLRFTPSVDWVRHHTGLRTLTLKPVHVEGSAIHGSSSSSSSNGSDGAAYSSFADSRFVPPLTRPPSAGVVTDRNLCRGVFPFLAFEAADPVKEATEALQEIHRRTTGGAPMGRMVEKANAESASGGADETAVAPQAKDIREESFAEHVVAALAYWKRQPRKLSADPDIFNVEKPVVALKKPANGRDVVVRV</sequence>
<evidence type="ECO:0000256" key="1">
    <source>
        <dbReference type="SAM" id="MobiDB-lite"/>
    </source>
</evidence>
<organism evidence="3 4">
    <name type="scientific">Leptomonas pyrrhocoris</name>
    <name type="common">Firebug parasite</name>
    <dbReference type="NCBI Taxonomy" id="157538"/>
    <lineage>
        <taxon>Eukaryota</taxon>
        <taxon>Discoba</taxon>
        <taxon>Euglenozoa</taxon>
        <taxon>Kinetoplastea</taxon>
        <taxon>Metakinetoplastina</taxon>
        <taxon>Trypanosomatida</taxon>
        <taxon>Trypanosomatidae</taxon>
        <taxon>Leishmaniinae</taxon>
        <taxon>Leptomonas</taxon>
    </lineage>
</organism>
<dbReference type="PANTHER" id="PTHR39671">
    <property type="entry name" value="COMPLEX PROTEIN NUCLEASE, PUTATIVE KREPB1-RELATED-RELATED"/>
    <property type="match status" value="1"/>
</dbReference>
<dbReference type="SUPFAM" id="SSF69065">
    <property type="entry name" value="RNase III domain-like"/>
    <property type="match status" value="1"/>
</dbReference>
<evidence type="ECO:0000259" key="2">
    <source>
        <dbReference type="PROSITE" id="PS50142"/>
    </source>
</evidence>
<reference evidence="3 4" key="1">
    <citation type="submission" date="2015-07" db="EMBL/GenBank/DDBJ databases">
        <title>High-quality genome of monoxenous trypanosomatid Leptomonas pyrrhocoris.</title>
        <authorList>
            <person name="Flegontov P."/>
            <person name="Butenko A."/>
            <person name="Firsov S."/>
            <person name="Vlcek C."/>
            <person name="Logacheva M.D."/>
            <person name="Field M."/>
            <person name="Filatov D."/>
            <person name="Flegontova O."/>
            <person name="Gerasimov E."/>
            <person name="Jackson A.P."/>
            <person name="Kelly S."/>
            <person name="Opperdoes F."/>
            <person name="O'Reilly A."/>
            <person name="Votypka J."/>
            <person name="Yurchenko V."/>
            <person name="Lukes J."/>
        </authorList>
    </citation>
    <scope>NUCLEOTIDE SEQUENCE [LARGE SCALE GENOMIC DNA]</scope>
    <source>
        <strain evidence="3">H10</strain>
    </source>
</reference>
<accession>A0A0M9FSR8</accession>
<dbReference type="VEuPathDB" id="TriTrypDB:LpyrH10_25_1020"/>
<evidence type="ECO:0000313" key="4">
    <source>
        <dbReference type="Proteomes" id="UP000037923"/>
    </source>
</evidence>
<feature type="compositionally biased region" description="Low complexity" evidence="1">
    <location>
        <begin position="842"/>
        <end position="853"/>
    </location>
</feature>
<keyword evidence="4" id="KW-1185">Reference proteome</keyword>
<dbReference type="OMA" id="ACEMNVN"/>
<dbReference type="GO" id="GO:0004525">
    <property type="term" value="F:ribonuclease III activity"/>
    <property type="evidence" value="ECO:0007669"/>
    <property type="project" value="InterPro"/>
</dbReference>
<dbReference type="RefSeq" id="XP_015653744.1">
    <property type="nucleotide sequence ID" value="XM_015807662.1"/>
</dbReference>